<keyword evidence="1" id="KW-0805">Transcription regulation</keyword>
<dbReference type="SMART" id="SM00342">
    <property type="entry name" value="HTH_ARAC"/>
    <property type="match status" value="1"/>
</dbReference>
<sequence length="321" mass="35616">MARENNQRVASPGLSTALGLTGAGGLPSHNLAPAEDLSPWIARIFATDVTADPDSLIECGLVSDTPVLRVLFRGDWKAETRDGVGRYKNAALFFGPQTKRMKISVKGGFATLGVALKPGAVAALHGPRVEETLDRIILYDHIYGDKTWGTSEQLIEWFDPAGPPERWLKVAEALLRQLIELSGGMKPDPIVEAFDKAAFADPNLNLGDFAREHGIERRRLQRIIKKAFGQPAKQVLRRARALDMAAELRGVSDNAEAEDLALRYYDQSHLIRDFTAFFGMTPRQFARTPQPLMTLTLEARQARRLEVLGRLLPGDELPWRK</sequence>
<dbReference type="Pfam" id="PF12833">
    <property type="entry name" value="HTH_18"/>
    <property type="match status" value="1"/>
</dbReference>
<dbReference type="PROSITE" id="PS01124">
    <property type="entry name" value="HTH_ARAC_FAMILY_2"/>
    <property type="match status" value="1"/>
</dbReference>
<evidence type="ECO:0000256" key="1">
    <source>
        <dbReference type="ARBA" id="ARBA00023015"/>
    </source>
</evidence>
<evidence type="ECO:0000313" key="5">
    <source>
        <dbReference type="EMBL" id="SMQ69227.1"/>
    </source>
</evidence>
<dbReference type="AlphaFoldDB" id="A0A1Y6F364"/>
<dbReference type="Proteomes" id="UP000194420">
    <property type="component" value="Unassembled WGS sequence"/>
</dbReference>
<feature type="domain" description="HTH araC/xylS-type" evidence="4">
    <location>
        <begin position="188"/>
        <end position="288"/>
    </location>
</feature>
<keyword evidence="3" id="KW-0804">Transcription</keyword>
<dbReference type="PANTHER" id="PTHR46796">
    <property type="entry name" value="HTH-TYPE TRANSCRIPTIONAL ACTIVATOR RHAS-RELATED"/>
    <property type="match status" value="1"/>
</dbReference>
<keyword evidence="2" id="KW-0238">DNA-binding</keyword>
<dbReference type="Pfam" id="PF20240">
    <property type="entry name" value="DUF6597"/>
    <property type="match status" value="1"/>
</dbReference>
<dbReference type="PANTHER" id="PTHR46796:SF13">
    <property type="entry name" value="HTH-TYPE TRANSCRIPTIONAL ACTIVATOR RHAS"/>
    <property type="match status" value="1"/>
</dbReference>
<gene>
    <name evidence="5" type="ORF">SAMN06297468_1448</name>
</gene>
<dbReference type="InterPro" id="IPR046532">
    <property type="entry name" value="DUF6597"/>
</dbReference>
<dbReference type="InterPro" id="IPR050204">
    <property type="entry name" value="AraC_XylS_family_regulators"/>
</dbReference>
<evidence type="ECO:0000256" key="2">
    <source>
        <dbReference type="ARBA" id="ARBA00023125"/>
    </source>
</evidence>
<keyword evidence="6" id="KW-1185">Reference proteome</keyword>
<name>A0A1Y6F364_9SPHN</name>
<dbReference type="GO" id="GO:0003700">
    <property type="term" value="F:DNA-binding transcription factor activity"/>
    <property type="evidence" value="ECO:0007669"/>
    <property type="project" value="InterPro"/>
</dbReference>
<dbReference type="Gene3D" id="1.10.10.60">
    <property type="entry name" value="Homeodomain-like"/>
    <property type="match status" value="1"/>
</dbReference>
<dbReference type="GO" id="GO:0043565">
    <property type="term" value="F:sequence-specific DNA binding"/>
    <property type="evidence" value="ECO:0007669"/>
    <property type="project" value="InterPro"/>
</dbReference>
<accession>A0A1Y6F364</accession>
<protein>
    <submittedName>
        <fullName evidence="5">Transcriptional regulator, AraC family</fullName>
    </submittedName>
</protein>
<evidence type="ECO:0000256" key="3">
    <source>
        <dbReference type="ARBA" id="ARBA00023163"/>
    </source>
</evidence>
<dbReference type="InterPro" id="IPR018060">
    <property type="entry name" value="HTH_AraC"/>
</dbReference>
<proteinExistence type="predicted"/>
<reference evidence="6" key="1">
    <citation type="submission" date="2017-04" db="EMBL/GenBank/DDBJ databases">
        <authorList>
            <person name="Varghese N."/>
            <person name="Submissions S."/>
        </authorList>
    </citation>
    <scope>NUCLEOTIDE SEQUENCE [LARGE SCALE GENOMIC DNA]</scope>
</reference>
<organism evidence="5 6">
    <name type="scientific">Altererythrobacter xiamenensis</name>
    <dbReference type="NCBI Taxonomy" id="1316679"/>
    <lineage>
        <taxon>Bacteria</taxon>
        <taxon>Pseudomonadati</taxon>
        <taxon>Pseudomonadota</taxon>
        <taxon>Alphaproteobacteria</taxon>
        <taxon>Sphingomonadales</taxon>
        <taxon>Erythrobacteraceae</taxon>
        <taxon>Altererythrobacter</taxon>
    </lineage>
</organism>
<dbReference type="EMBL" id="FXWG01000002">
    <property type="protein sequence ID" value="SMQ69227.1"/>
    <property type="molecule type" value="Genomic_DNA"/>
</dbReference>
<evidence type="ECO:0000259" key="4">
    <source>
        <dbReference type="PROSITE" id="PS01124"/>
    </source>
</evidence>
<evidence type="ECO:0000313" key="6">
    <source>
        <dbReference type="Proteomes" id="UP000194420"/>
    </source>
</evidence>